<comment type="caution">
    <text evidence="3">The sequence shown here is derived from an EMBL/GenBank/DDBJ whole genome shotgun (WGS) entry which is preliminary data.</text>
</comment>
<feature type="compositionally biased region" description="Polar residues" evidence="1">
    <location>
        <begin position="398"/>
        <end position="407"/>
    </location>
</feature>
<evidence type="ECO:0000313" key="3">
    <source>
        <dbReference type="EMBL" id="RNI21897.1"/>
    </source>
</evidence>
<accession>A0A3M9M9P4</accession>
<feature type="compositionally biased region" description="Basic and acidic residues" evidence="1">
    <location>
        <begin position="307"/>
        <end position="321"/>
    </location>
</feature>
<dbReference type="EMBL" id="RJJD01000023">
    <property type="protein sequence ID" value="RNI21897.1"/>
    <property type="molecule type" value="Genomic_DNA"/>
</dbReference>
<dbReference type="OrthoDB" id="5485224at2"/>
<keyword evidence="2" id="KW-0732">Signal</keyword>
<feature type="compositionally biased region" description="Polar residues" evidence="1">
    <location>
        <begin position="322"/>
        <end position="333"/>
    </location>
</feature>
<dbReference type="AlphaFoldDB" id="A0A3M9M9P4"/>
<feature type="compositionally biased region" description="Polar residues" evidence="1">
    <location>
        <begin position="253"/>
        <end position="270"/>
    </location>
</feature>
<feature type="signal peptide" evidence="2">
    <location>
        <begin position="1"/>
        <end position="29"/>
    </location>
</feature>
<evidence type="ECO:0000313" key="4">
    <source>
        <dbReference type="Proteomes" id="UP000272117"/>
    </source>
</evidence>
<dbReference type="InterPro" id="IPR046535">
    <property type="entry name" value="DUF6600"/>
</dbReference>
<sequence>MKTFINNLWVWGALLLLTLGLASPPEAQARPGDLVSFQTFYDELDRYGRWIRDPEYGYVWSPTVEQGFQPYATRGHWVMTEYGNTWVSDYDWGWAPFHYGRWIYDDFDGWLWIPGSEWGPAWVDWRNGGGYYGWAPMGPRMTYIVPAVRWVFVPVMYITSPRIYSYSVPRTRVVNIYHNTTIINNYYERDNRKYVYGPRNQDIERATNRKVNVYRVDRDNRPGRTSLAENSVRIYRPDVNSRREEAPTRVIARNTSTIRSRLTDTNSGTVGRSDRSSNADRGGVGTQPETGTYRSRTGLESTSEQRSSVEREGARTRERVRGTTSANVESSAPSRAERTDYPQRSTETNATRTRTRTSEAQVQQRSPETSGQHQQQQQQQQQQQRTEGSYSPRRTESDSNQGQYQARSRSEPSSQGQYQQRSSRQESAPVQRQSAPRQEQSSGGESGRRGRN</sequence>
<feature type="chain" id="PRO_5017941868" description="DUF3300 domain-containing protein" evidence="2">
    <location>
        <begin position="30"/>
        <end position="452"/>
    </location>
</feature>
<organism evidence="3 4">
    <name type="scientific">Rufibacter latericius</name>
    <dbReference type="NCBI Taxonomy" id="2487040"/>
    <lineage>
        <taxon>Bacteria</taxon>
        <taxon>Pseudomonadati</taxon>
        <taxon>Bacteroidota</taxon>
        <taxon>Cytophagia</taxon>
        <taxon>Cytophagales</taxon>
        <taxon>Hymenobacteraceae</taxon>
        <taxon>Rufibacter</taxon>
    </lineage>
</organism>
<feature type="compositionally biased region" description="Basic and acidic residues" evidence="1">
    <location>
        <begin position="238"/>
        <end position="247"/>
    </location>
</feature>
<feature type="compositionally biased region" description="Low complexity" evidence="1">
    <location>
        <begin position="413"/>
        <end position="427"/>
    </location>
</feature>
<name>A0A3M9M9P4_9BACT</name>
<feature type="region of interest" description="Disordered" evidence="1">
    <location>
        <begin position="238"/>
        <end position="452"/>
    </location>
</feature>
<gene>
    <name evidence="3" type="ORF">EFB08_22395</name>
</gene>
<dbReference type="Proteomes" id="UP000272117">
    <property type="component" value="Unassembled WGS sequence"/>
</dbReference>
<feature type="compositionally biased region" description="Polar residues" evidence="1">
    <location>
        <begin position="361"/>
        <end position="371"/>
    </location>
</feature>
<keyword evidence="4" id="KW-1185">Reference proteome</keyword>
<feature type="compositionally biased region" description="Low complexity" evidence="1">
    <location>
        <begin position="372"/>
        <end position="384"/>
    </location>
</feature>
<dbReference type="RefSeq" id="WP_123129220.1">
    <property type="nucleotide sequence ID" value="NZ_RJJD01000023.1"/>
</dbReference>
<proteinExistence type="predicted"/>
<evidence type="ECO:0000256" key="1">
    <source>
        <dbReference type="SAM" id="MobiDB-lite"/>
    </source>
</evidence>
<evidence type="ECO:0000256" key="2">
    <source>
        <dbReference type="SAM" id="SignalP"/>
    </source>
</evidence>
<evidence type="ECO:0008006" key="5">
    <source>
        <dbReference type="Google" id="ProtNLM"/>
    </source>
</evidence>
<reference evidence="3 4" key="1">
    <citation type="submission" date="2018-11" db="EMBL/GenBank/DDBJ databases">
        <title>Rufibacter latericius sp. nov., isolated from water in Baiyang Lake.</title>
        <authorList>
            <person name="Yang Y."/>
        </authorList>
    </citation>
    <scope>NUCLEOTIDE SEQUENCE [LARGE SCALE GENOMIC DNA]</scope>
    <source>
        <strain evidence="3 4">R-22-1c-1</strain>
    </source>
</reference>
<feature type="compositionally biased region" description="Polar residues" evidence="1">
    <location>
        <begin position="287"/>
        <end position="306"/>
    </location>
</feature>
<dbReference type="Pfam" id="PF20245">
    <property type="entry name" value="DUF6600"/>
    <property type="match status" value="1"/>
</dbReference>
<protein>
    <recommendedName>
        <fullName evidence="5">DUF3300 domain-containing protein</fullName>
    </recommendedName>
</protein>